<dbReference type="RefSeq" id="WP_335341972.1">
    <property type="nucleotide sequence ID" value="NZ_JAMBAQ010000002.1"/>
</dbReference>
<evidence type="ECO:0000256" key="1">
    <source>
        <dbReference type="ARBA" id="ARBA00010751"/>
    </source>
</evidence>
<comment type="caution">
    <text evidence="3">The sequence shown here is derived from an EMBL/GenBank/DDBJ whole genome shotgun (WGS) entry which is preliminary data.</text>
</comment>
<evidence type="ECO:0000313" key="4">
    <source>
        <dbReference type="Proteomes" id="UP001624684"/>
    </source>
</evidence>
<organism evidence="3 4">
    <name type="scientific">Moraxella oculi</name>
    <dbReference type="NCBI Taxonomy" id="2940516"/>
    <lineage>
        <taxon>Bacteria</taxon>
        <taxon>Pseudomonadati</taxon>
        <taxon>Pseudomonadota</taxon>
        <taxon>Gammaproteobacteria</taxon>
        <taxon>Moraxellales</taxon>
        <taxon>Moraxellaceae</taxon>
        <taxon>Moraxella</taxon>
    </lineage>
</organism>
<keyword evidence="2" id="KW-1133">Transmembrane helix</keyword>
<dbReference type="InterPro" id="IPR002765">
    <property type="entry name" value="UPF0145_YbjQ-like"/>
</dbReference>
<dbReference type="PANTHER" id="PTHR34068">
    <property type="entry name" value="UPF0145 PROTEIN YBJQ"/>
    <property type="match status" value="1"/>
</dbReference>
<evidence type="ECO:0000256" key="2">
    <source>
        <dbReference type="SAM" id="Phobius"/>
    </source>
</evidence>
<dbReference type="Gene3D" id="3.30.110.70">
    <property type="entry name" value="Hypothetical protein apc22750. Chain B"/>
    <property type="match status" value="1"/>
</dbReference>
<keyword evidence="4" id="KW-1185">Reference proteome</keyword>
<protein>
    <submittedName>
        <fullName evidence="3">YbjQ family protein</fullName>
    </submittedName>
</protein>
<dbReference type="Pfam" id="PF01906">
    <property type="entry name" value="YbjQ_1"/>
    <property type="match status" value="1"/>
</dbReference>
<comment type="similarity">
    <text evidence="1">Belongs to the UPF0145 family.</text>
</comment>
<keyword evidence="2" id="KW-0812">Transmembrane</keyword>
<keyword evidence="2" id="KW-0472">Membrane</keyword>
<feature type="transmembrane region" description="Helical" evidence="2">
    <location>
        <begin position="12"/>
        <end position="30"/>
    </location>
</feature>
<sequence length="150" mass="16925">MMDFIELLLKNIQITISVILLIIGWCFGRVNERKHLVKLDADEQSLTHIIVSNERLYMPKVLGDGVLVMGGVCVAQDRFKLISAIFLSFFGKNLTVYESLLERSRREAVIRMKRQASELGYDHIYGVRIETSMVDGGGVEVLAYGTAVRC</sequence>
<dbReference type="EMBL" id="JBJJXE010000002">
    <property type="protein sequence ID" value="MFL1731837.1"/>
    <property type="molecule type" value="Genomic_DNA"/>
</dbReference>
<dbReference type="SUPFAM" id="SSF117782">
    <property type="entry name" value="YbjQ-like"/>
    <property type="match status" value="1"/>
</dbReference>
<evidence type="ECO:0000313" key="3">
    <source>
        <dbReference type="EMBL" id="MFL1731837.1"/>
    </source>
</evidence>
<dbReference type="InterPro" id="IPR035439">
    <property type="entry name" value="UPF0145_dom_sf"/>
</dbReference>
<reference evidence="3 4" key="1">
    <citation type="submission" date="2024-11" db="EMBL/GenBank/DDBJ databases">
        <title>First Report of Moraxella oculi in Brazil in an Infectious Bovine Keratoconjunctivitis Outbreak.</title>
        <authorList>
            <person name="Carvalho C.V."/>
            <person name="Domingues R."/>
            <person name="Coutinho C."/>
            <person name="Honorio N.T.B.S."/>
            <person name="Faza D.R.L.R."/>
            <person name="Carvalho W.A."/>
            <person name="Machado A.B.F."/>
            <person name="Martins M.F."/>
            <person name="Gaspar E.B."/>
        </authorList>
    </citation>
    <scope>NUCLEOTIDE SEQUENCE [LARGE SCALE GENOMIC DNA]</scope>
    <source>
        <strain evidence="3 4">2117LE</strain>
    </source>
</reference>
<name>A0ABW8U5V7_9GAMM</name>
<accession>A0ABW8U5V7</accession>
<gene>
    <name evidence="3" type="ORF">ACJHVH_02305</name>
</gene>
<dbReference type="Proteomes" id="UP001624684">
    <property type="component" value="Unassembled WGS sequence"/>
</dbReference>
<proteinExistence type="inferred from homology"/>